<gene>
    <name evidence="4" type="ORF">A1Q1_06098</name>
</gene>
<dbReference type="PANTHER" id="PTHR45006:SF1">
    <property type="entry name" value="DNAJ-LIKE PROTEIN 1"/>
    <property type="match status" value="1"/>
</dbReference>
<dbReference type="InterPro" id="IPR026894">
    <property type="entry name" value="DnaJ_X"/>
</dbReference>
<dbReference type="SUPFAM" id="SSF46565">
    <property type="entry name" value="Chaperone J-domain"/>
    <property type="match status" value="1"/>
</dbReference>
<dbReference type="OrthoDB" id="552049at2759"/>
<reference evidence="4 5" key="1">
    <citation type="journal article" date="2012" name="Eukaryot. Cell">
        <title>Draft genome sequence of CBS 2479, the standard type strain of Trichosporon asahii.</title>
        <authorList>
            <person name="Yang R.Y."/>
            <person name="Li H.T."/>
            <person name="Zhu H."/>
            <person name="Zhou G.P."/>
            <person name="Wang M."/>
            <person name="Wang L."/>
        </authorList>
    </citation>
    <scope>NUCLEOTIDE SEQUENCE [LARGE SCALE GENOMIC DNA]</scope>
    <source>
        <strain evidence="5">ATCC 90039 / CBS 2479 / JCM 2466 / KCTC 7840 / NCYC 2677 / UAMH 7654</strain>
    </source>
</reference>
<name>J6ES01_TRIAS</name>
<dbReference type="CDD" id="cd06257">
    <property type="entry name" value="DnaJ"/>
    <property type="match status" value="1"/>
</dbReference>
<keyword evidence="1" id="KW-0143">Chaperone</keyword>
<dbReference type="AlphaFoldDB" id="J6ES01"/>
<comment type="caution">
    <text evidence="4">The sequence shown here is derived from an EMBL/GenBank/DDBJ whole genome shotgun (WGS) entry which is preliminary data.</text>
</comment>
<dbReference type="Pfam" id="PF00226">
    <property type="entry name" value="DnaJ"/>
    <property type="match status" value="1"/>
</dbReference>
<dbReference type="VEuPathDB" id="FungiDB:A1Q1_06098"/>
<dbReference type="InterPro" id="IPR001623">
    <property type="entry name" value="DnaJ_domain"/>
</dbReference>
<feature type="region of interest" description="Disordered" evidence="2">
    <location>
        <begin position="165"/>
        <end position="200"/>
    </location>
</feature>
<dbReference type="RefSeq" id="XP_014176782.1">
    <property type="nucleotide sequence ID" value="XM_014321307.1"/>
</dbReference>
<feature type="compositionally biased region" description="Basic residues" evidence="2">
    <location>
        <begin position="407"/>
        <end position="417"/>
    </location>
</feature>
<protein>
    <recommendedName>
        <fullName evidence="3">J domain-containing protein</fullName>
    </recommendedName>
</protein>
<evidence type="ECO:0000313" key="5">
    <source>
        <dbReference type="Proteomes" id="UP000002748"/>
    </source>
</evidence>
<feature type="region of interest" description="Disordered" evidence="2">
    <location>
        <begin position="390"/>
        <end position="437"/>
    </location>
</feature>
<dbReference type="InterPro" id="IPR052814">
    <property type="entry name" value="Peroxisomal_DnaJ"/>
</dbReference>
<dbReference type="PANTHER" id="PTHR45006">
    <property type="entry name" value="DNAJ-LIKE PROTEIN 1"/>
    <property type="match status" value="1"/>
</dbReference>
<dbReference type="GeneID" id="25989610"/>
<feature type="compositionally biased region" description="Basic and acidic residues" evidence="2">
    <location>
        <begin position="189"/>
        <end position="200"/>
    </location>
</feature>
<evidence type="ECO:0000313" key="4">
    <source>
        <dbReference type="EMBL" id="EJT45482.1"/>
    </source>
</evidence>
<accession>J6ES01</accession>
<dbReference type="PROSITE" id="PS50076">
    <property type="entry name" value="DNAJ_2"/>
    <property type="match status" value="1"/>
</dbReference>
<dbReference type="HOGENOM" id="CLU_025145_3_1_1"/>
<dbReference type="EMBL" id="ALBS01000326">
    <property type="protein sequence ID" value="EJT45482.1"/>
    <property type="molecule type" value="Genomic_DNA"/>
</dbReference>
<dbReference type="GO" id="GO:0005829">
    <property type="term" value="C:cytosol"/>
    <property type="evidence" value="ECO:0007669"/>
    <property type="project" value="TreeGrafter"/>
</dbReference>
<evidence type="ECO:0000256" key="2">
    <source>
        <dbReference type="SAM" id="MobiDB-lite"/>
    </source>
</evidence>
<evidence type="ECO:0000256" key="1">
    <source>
        <dbReference type="ARBA" id="ARBA00023186"/>
    </source>
</evidence>
<evidence type="ECO:0000259" key="3">
    <source>
        <dbReference type="PROSITE" id="PS50076"/>
    </source>
</evidence>
<dbReference type="FunFam" id="1.10.287.110:FF:000028">
    <property type="entry name" value="DnaJ domain protein"/>
    <property type="match status" value="1"/>
</dbReference>
<dbReference type="PROSITE" id="PS00636">
    <property type="entry name" value="DNAJ_1"/>
    <property type="match status" value="1"/>
</dbReference>
<dbReference type="Proteomes" id="UP000002748">
    <property type="component" value="Unassembled WGS sequence"/>
</dbReference>
<dbReference type="InterPro" id="IPR036869">
    <property type="entry name" value="J_dom_sf"/>
</dbReference>
<feature type="compositionally biased region" description="Low complexity" evidence="2">
    <location>
        <begin position="165"/>
        <end position="182"/>
    </location>
</feature>
<dbReference type="Pfam" id="PF14308">
    <property type="entry name" value="DnaJ-X"/>
    <property type="match status" value="1"/>
</dbReference>
<dbReference type="SMART" id="SM00271">
    <property type="entry name" value="DnaJ"/>
    <property type="match status" value="1"/>
</dbReference>
<dbReference type="InterPro" id="IPR018253">
    <property type="entry name" value="DnaJ_domain_CS"/>
</dbReference>
<sequence>MAPKDTIYYDLLEVKVDATPIELKKAYRKAAIKWHPDKNPSAEAETKFKEISEAYQVLSDPDSRAFYDKVGREAMNKPETQMEDPQEIFSKLFGGEAFMDYIGEIALVKDFTSTMDVVMTPEEKAAMEEAAKAEEAADTPASAAEIGKAADAATAGAAAAAAGTAAAGSTSPSKSSPEGSTTDLTQHTGKKEYKDVKGKTKLTPEQKAKLDELDIEDLTQKLIQRIRPYVDAKNPGDVNDPETKVFEQRIKTEAEDLKLESFGVEMLQTIGGVYLTRAGNFIKSKKFFGGGFFGRLKEKGGMVKEGWGLLGSAVGVQTAMAQMEKLEAAGTATPEEIAALAEELSGKMLLTTWRATRWEVINGISKDVALRRAKAIMTIGGIFKAVEADEDDEERRELERLVQNAAGKKKKHHKSRKGSPVAEPSTPEAITEKAEKA</sequence>
<proteinExistence type="predicted"/>
<organism evidence="4 5">
    <name type="scientific">Trichosporon asahii var. asahii (strain ATCC 90039 / CBS 2479 / JCM 2466 / KCTC 7840 / NBRC 103889/ NCYC 2677 / UAMH 7654)</name>
    <name type="common">Yeast</name>
    <dbReference type="NCBI Taxonomy" id="1186058"/>
    <lineage>
        <taxon>Eukaryota</taxon>
        <taxon>Fungi</taxon>
        <taxon>Dikarya</taxon>
        <taxon>Basidiomycota</taxon>
        <taxon>Agaricomycotina</taxon>
        <taxon>Tremellomycetes</taxon>
        <taxon>Trichosporonales</taxon>
        <taxon>Trichosporonaceae</taxon>
        <taxon>Trichosporon</taxon>
    </lineage>
</organism>
<dbReference type="GO" id="GO:0016558">
    <property type="term" value="P:protein import into peroxisome matrix"/>
    <property type="evidence" value="ECO:0007669"/>
    <property type="project" value="TreeGrafter"/>
</dbReference>
<dbReference type="KEGG" id="tasa:A1Q1_06098"/>
<feature type="domain" description="J" evidence="3">
    <location>
        <begin position="7"/>
        <end position="71"/>
    </location>
</feature>
<dbReference type="Gene3D" id="1.10.287.110">
    <property type="entry name" value="DnaJ domain"/>
    <property type="match status" value="1"/>
</dbReference>
<dbReference type="PRINTS" id="PR00625">
    <property type="entry name" value="JDOMAIN"/>
</dbReference>